<feature type="transmembrane region" description="Helical" evidence="7">
    <location>
        <begin position="6"/>
        <end position="27"/>
    </location>
</feature>
<accession>A0A7H0K071</accession>
<evidence type="ECO:0000313" key="11">
    <source>
        <dbReference type="Proteomes" id="UP000642876"/>
    </source>
</evidence>
<feature type="transmembrane region" description="Helical" evidence="7">
    <location>
        <begin position="81"/>
        <end position="101"/>
    </location>
</feature>
<evidence type="ECO:0000313" key="8">
    <source>
        <dbReference type="EMBL" id="MBC3179136.1"/>
    </source>
</evidence>
<evidence type="ECO:0000313" key="9">
    <source>
        <dbReference type="EMBL" id="QNP90687.1"/>
    </source>
</evidence>
<evidence type="ECO:0000256" key="6">
    <source>
        <dbReference type="SAM" id="MobiDB-lite"/>
    </source>
</evidence>
<evidence type="ECO:0000256" key="2">
    <source>
        <dbReference type="ARBA" id="ARBA00008333"/>
    </source>
</evidence>
<feature type="transmembrane region" description="Helical" evidence="7">
    <location>
        <begin position="281"/>
        <end position="299"/>
    </location>
</feature>
<dbReference type="InterPro" id="IPR004923">
    <property type="entry name" value="FTR1/Fip1/EfeU"/>
</dbReference>
<gene>
    <name evidence="8" type="ORF">H7348_07405</name>
    <name evidence="9" type="ORF">IAU68_02600</name>
</gene>
<dbReference type="EMBL" id="CP061032">
    <property type="protein sequence ID" value="QNP90687.1"/>
    <property type="molecule type" value="Genomic_DNA"/>
</dbReference>
<keyword evidence="3 7" id="KW-0812">Transmembrane</keyword>
<reference evidence="10 11" key="1">
    <citation type="submission" date="2020-08" db="EMBL/GenBank/DDBJ databases">
        <title>novel species in genus Corynebacterium.</title>
        <authorList>
            <person name="Zhang G."/>
        </authorList>
    </citation>
    <scope>NUCLEOTIDE SEQUENCE [LARGE SCALE GENOMIC DNA]</scope>
    <source>
        <strain evidence="9">Zg-917</strain>
        <strain evidence="10 11">zg-917</strain>
    </source>
</reference>
<comment type="subcellular location">
    <subcellularLocation>
        <location evidence="1">Membrane</location>
        <topology evidence="1">Multi-pass membrane protein</topology>
    </subcellularLocation>
</comment>
<sequence length="328" mass="35039">MFIAAFLVGLREGLEASLIVGMLFAAIKRRSSTATGDGTDHLNTAARTVWVGVVLAAVICTALGALFTFGRYGLSFRAQEAIGGIMSLIAVVMITGMVLSLSNKGGKLRTMLEDKTGVALTKGKQAMFWLAFVAVAREGIELTLLLWGWMTTPSAIFGAFAGIGVAIVMGWLIYRGALRLNLGTFFTWSSALLIIVAAGILAYAIHDLQEAQFLPGPFSGAPIAPTHPRTGEVLTGFATYPFWMASFPFGWAFNLDEFIDPAGITATLLQAFTGFMPQMSWLQVIGWAGYLAVIVPIFVGHARGRGGVVDKQSNETSSANNENTRKVS</sequence>
<feature type="transmembrane region" description="Helical" evidence="7">
    <location>
        <begin position="128"/>
        <end position="149"/>
    </location>
</feature>
<feature type="region of interest" description="Disordered" evidence="6">
    <location>
        <begin position="309"/>
        <end position="328"/>
    </location>
</feature>
<dbReference type="GO" id="GO:0015093">
    <property type="term" value="F:ferrous iron transmembrane transporter activity"/>
    <property type="evidence" value="ECO:0007669"/>
    <property type="project" value="TreeGrafter"/>
</dbReference>
<evidence type="ECO:0000256" key="7">
    <source>
        <dbReference type="SAM" id="Phobius"/>
    </source>
</evidence>
<keyword evidence="11" id="KW-1185">Reference proteome</keyword>
<keyword evidence="4 7" id="KW-1133">Transmembrane helix</keyword>
<protein>
    <submittedName>
        <fullName evidence="9">FTR1 family protein</fullName>
    </submittedName>
</protein>
<evidence type="ECO:0000256" key="4">
    <source>
        <dbReference type="ARBA" id="ARBA00022989"/>
    </source>
</evidence>
<organism evidence="9 10">
    <name type="scientific">Corynebacterium lujinxingii</name>
    <dbReference type="NCBI Taxonomy" id="2763010"/>
    <lineage>
        <taxon>Bacteria</taxon>
        <taxon>Bacillati</taxon>
        <taxon>Actinomycetota</taxon>
        <taxon>Actinomycetes</taxon>
        <taxon>Mycobacteriales</taxon>
        <taxon>Corynebacteriaceae</taxon>
        <taxon>Corynebacterium</taxon>
    </lineage>
</organism>
<evidence type="ECO:0000256" key="1">
    <source>
        <dbReference type="ARBA" id="ARBA00004141"/>
    </source>
</evidence>
<dbReference type="PANTHER" id="PTHR31632:SF2">
    <property type="entry name" value="PLASMA MEMBRANE IRON PERMEASE"/>
    <property type="match status" value="1"/>
</dbReference>
<name>A0A7H0K071_9CORY</name>
<keyword evidence="5 7" id="KW-0472">Membrane</keyword>
<proteinExistence type="inferred from homology"/>
<dbReference type="GO" id="GO:0033573">
    <property type="term" value="C:high-affinity iron permease complex"/>
    <property type="evidence" value="ECO:0007669"/>
    <property type="project" value="InterPro"/>
</dbReference>
<feature type="transmembrane region" description="Helical" evidence="7">
    <location>
        <begin position="48"/>
        <end position="69"/>
    </location>
</feature>
<dbReference type="AlphaFoldDB" id="A0A7H0K071"/>
<evidence type="ECO:0000313" key="10">
    <source>
        <dbReference type="Proteomes" id="UP000516235"/>
    </source>
</evidence>
<dbReference type="Pfam" id="PF03239">
    <property type="entry name" value="FTR1"/>
    <property type="match status" value="1"/>
</dbReference>
<dbReference type="Proteomes" id="UP000642876">
    <property type="component" value="Unassembled WGS sequence"/>
</dbReference>
<feature type="transmembrane region" description="Helical" evidence="7">
    <location>
        <begin position="155"/>
        <end position="174"/>
    </location>
</feature>
<evidence type="ECO:0000256" key="3">
    <source>
        <dbReference type="ARBA" id="ARBA00022692"/>
    </source>
</evidence>
<feature type="transmembrane region" description="Helical" evidence="7">
    <location>
        <begin position="186"/>
        <end position="205"/>
    </location>
</feature>
<dbReference type="EMBL" id="JACMYE010000005">
    <property type="protein sequence ID" value="MBC3179136.1"/>
    <property type="molecule type" value="Genomic_DNA"/>
</dbReference>
<evidence type="ECO:0000256" key="5">
    <source>
        <dbReference type="ARBA" id="ARBA00023136"/>
    </source>
</evidence>
<dbReference type="KEGG" id="cluj:IAU68_02600"/>
<dbReference type="RefSeq" id="WP_171194193.1">
    <property type="nucleotide sequence ID" value="NZ_CP061032.1"/>
</dbReference>
<dbReference type="Proteomes" id="UP000516235">
    <property type="component" value="Chromosome"/>
</dbReference>
<comment type="similarity">
    <text evidence="2">Belongs to the oxidase-dependent Fe transporter (OFeT) (TC 9.A.10.1) family.</text>
</comment>
<dbReference type="PANTHER" id="PTHR31632">
    <property type="entry name" value="IRON TRANSPORTER FTH1"/>
    <property type="match status" value="1"/>
</dbReference>